<evidence type="ECO:0000259" key="6">
    <source>
        <dbReference type="PROSITE" id="PS50240"/>
    </source>
</evidence>
<keyword evidence="2 5" id="KW-0378">Hydrolase</keyword>
<evidence type="ECO:0000256" key="5">
    <source>
        <dbReference type="RuleBase" id="RU363034"/>
    </source>
</evidence>
<evidence type="ECO:0000256" key="1">
    <source>
        <dbReference type="ARBA" id="ARBA00022670"/>
    </source>
</evidence>
<keyword evidence="1 5" id="KW-0645">Protease</keyword>
<evidence type="ECO:0000313" key="8">
    <source>
        <dbReference type="Proteomes" id="UP001166093"/>
    </source>
</evidence>
<dbReference type="PROSITE" id="PS00134">
    <property type="entry name" value="TRYPSIN_HIS"/>
    <property type="match status" value="1"/>
</dbReference>
<dbReference type="InterPro" id="IPR001254">
    <property type="entry name" value="Trypsin_dom"/>
</dbReference>
<comment type="caution">
    <text evidence="7">The sequence shown here is derived from an EMBL/GenBank/DDBJ whole genome shotgun (WGS) entry which is preliminary data.</text>
</comment>
<dbReference type="EMBL" id="JAAWVQ010081892">
    <property type="protein sequence ID" value="MBN3278733.1"/>
    <property type="molecule type" value="Genomic_DNA"/>
</dbReference>
<feature type="domain" description="Peptidase S1" evidence="6">
    <location>
        <begin position="292"/>
        <end position="514"/>
    </location>
</feature>
<dbReference type="SMART" id="SM00020">
    <property type="entry name" value="Tryp_SPc"/>
    <property type="match status" value="2"/>
</dbReference>
<dbReference type="PANTHER" id="PTHR24271:SF52">
    <property type="entry name" value="GRANZYME K"/>
    <property type="match status" value="1"/>
</dbReference>
<keyword evidence="8" id="KW-1185">Reference proteome</keyword>
<name>A0ABS2XX49_POLSP</name>
<dbReference type="InterPro" id="IPR001314">
    <property type="entry name" value="Peptidase_S1A"/>
</dbReference>
<evidence type="ECO:0000256" key="3">
    <source>
        <dbReference type="ARBA" id="ARBA00022825"/>
    </source>
</evidence>
<dbReference type="PRINTS" id="PR00722">
    <property type="entry name" value="CHYMOTRYPSIN"/>
</dbReference>
<evidence type="ECO:0000256" key="2">
    <source>
        <dbReference type="ARBA" id="ARBA00022801"/>
    </source>
</evidence>
<dbReference type="InterPro" id="IPR043504">
    <property type="entry name" value="Peptidase_S1_PA_chymotrypsin"/>
</dbReference>
<dbReference type="InterPro" id="IPR009003">
    <property type="entry name" value="Peptidase_S1_PA"/>
</dbReference>
<feature type="non-terminal residue" evidence="7">
    <location>
        <position position="515"/>
    </location>
</feature>
<dbReference type="Proteomes" id="UP001166093">
    <property type="component" value="Unassembled WGS sequence"/>
</dbReference>
<dbReference type="InterPro" id="IPR033116">
    <property type="entry name" value="TRYPSIN_SER"/>
</dbReference>
<proteinExistence type="predicted"/>
<keyword evidence="3 5" id="KW-0720">Serine protease</keyword>
<accession>A0ABS2XX49</accession>
<dbReference type="Gene3D" id="2.40.10.10">
    <property type="entry name" value="Trypsin-like serine proteases"/>
    <property type="match status" value="4"/>
</dbReference>
<gene>
    <name evidence="7" type="primary">Gzma_1</name>
    <name evidence="7" type="ORF">GTO93_0000870</name>
</gene>
<dbReference type="PROSITE" id="PS00135">
    <property type="entry name" value="TRYPSIN_SER"/>
    <property type="match status" value="1"/>
</dbReference>
<dbReference type="CDD" id="cd00190">
    <property type="entry name" value="Tryp_SPc"/>
    <property type="match status" value="2"/>
</dbReference>
<dbReference type="Pfam" id="PF00089">
    <property type="entry name" value="Trypsin"/>
    <property type="match status" value="2"/>
</dbReference>
<protein>
    <submittedName>
        <fullName evidence="7">GRAA protein</fullName>
    </submittedName>
</protein>
<sequence length="515" mass="57335">MTVFEMFPLMHIIIMKNLDFIGTDVCMEIIGGKEVAMHSRPYMALIQKKDGLLCGGTLIKAKWVLTSARCYDKKLTVVLGAHSLSKPEKVKQTFTVKQLFPHSCFDNETGVNDLMLLELNITAQVNKFVSMLKLPKQFKDIETKTQCTVAGWGTTNAKNKVASDVLMEVNITVIDRRTCNEKYYHLNPVITDGMLCAGDKRGKKNSCKGDSDGPLRCNGIYKGIVSNGIKCGLFKRPGIYINLTKQVQVQHCWVDFSIFGLYHVCKKSMNQISLDHIIFIQSSLVQCECMDIVGGNEVIPHSRPFMAHLNVECGGALIKPDWVLTAAHCFTGRLDLVTLGAHSISNYEEEKQTFQIKTKIKHPRYNNKTTDNDIMLLQLDGKAKLNKFVSILPLPTSGEEVKAGTGCSVAGWGLMKFKGQFADTLREVNITVIDRELCNSNDYYRKRVTKNMMCAGDKNGGKDACQGDSGGPLLCNGVYRGIVSFGAECGLPKKPGVYTRLTEEYLAWIKNETTF</sequence>
<dbReference type="SUPFAM" id="SSF50494">
    <property type="entry name" value="Trypsin-like serine proteases"/>
    <property type="match status" value="2"/>
</dbReference>
<feature type="non-terminal residue" evidence="7">
    <location>
        <position position="1"/>
    </location>
</feature>
<evidence type="ECO:0000313" key="7">
    <source>
        <dbReference type="EMBL" id="MBN3278733.1"/>
    </source>
</evidence>
<dbReference type="PROSITE" id="PS50240">
    <property type="entry name" value="TRYPSIN_DOM"/>
    <property type="match status" value="2"/>
</dbReference>
<keyword evidence="4" id="KW-1015">Disulfide bond</keyword>
<dbReference type="InterPro" id="IPR018114">
    <property type="entry name" value="TRYPSIN_HIS"/>
</dbReference>
<organism evidence="7 8">
    <name type="scientific">Polyodon spathula</name>
    <name type="common">North American paddlefish</name>
    <name type="synonym">Squalus spathula</name>
    <dbReference type="NCBI Taxonomy" id="7913"/>
    <lineage>
        <taxon>Eukaryota</taxon>
        <taxon>Metazoa</taxon>
        <taxon>Chordata</taxon>
        <taxon>Craniata</taxon>
        <taxon>Vertebrata</taxon>
        <taxon>Euteleostomi</taxon>
        <taxon>Actinopterygii</taxon>
        <taxon>Chondrostei</taxon>
        <taxon>Acipenseriformes</taxon>
        <taxon>Polyodontidae</taxon>
        <taxon>Polyodon</taxon>
    </lineage>
</organism>
<feature type="domain" description="Peptidase S1" evidence="6">
    <location>
        <begin position="29"/>
        <end position="259"/>
    </location>
</feature>
<reference evidence="7" key="1">
    <citation type="journal article" date="2021" name="Cell">
        <title>Tracing the genetic footprints of vertebrate landing in non-teleost ray-finned fishes.</title>
        <authorList>
            <person name="Bi X."/>
            <person name="Wang K."/>
            <person name="Yang L."/>
            <person name="Pan H."/>
            <person name="Jiang H."/>
            <person name="Wei Q."/>
            <person name="Fang M."/>
            <person name="Yu H."/>
            <person name="Zhu C."/>
            <person name="Cai Y."/>
            <person name="He Y."/>
            <person name="Gan X."/>
            <person name="Zeng H."/>
            <person name="Yu D."/>
            <person name="Zhu Y."/>
            <person name="Jiang H."/>
            <person name="Qiu Q."/>
            <person name="Yang H."/>
            <person name="Zhang Y.E."/>
            <person name="Wang W."/>
            <person name="Zhu M."/>
            <person name="He S."/>
            <person name="Zhang G."/>
        </authorList>
    </citation>
    <scope>NUCLEOTIDE SEQUENCE</scope>
    <source>
        <strain evidence="7">Pddl_001</strain>
    </source>
</reference>
<evidence type="ECO:0000256" key="4">
    <source>
        <dbReference type="ARBA" id="ARBA00023157"/>
    </source>
</evidence>
<dbReference type="PANTHER" id="PTHR24271">
    <property type="entry name" value="KALLIKREIN-RELATED"/>
    <property type="match status" value="1"/>
</dbReference>